<comment type="caution">
    <text evidence="1">The sequence shown here is derived from an EMBL/GenBank/DDBJ whole genome shotgun (WGS) entry which is preliminary data.</text>
</comment>
<gene>
    <name evidence="1" type="ORF">H171_0524</name>
</gene>
<sequence>MHFADPQKYLTTLAMLTQDNLSAYQVQTSQGLVCANPVNKVCRRRRLLQYGPMMVSEPYTFINFFIYYKQALIYSEQALIYSDIYINILEI</sequence>
<proteinExistence type="predicted"/>
<organism evidence="1 2">
    <name type="scientific">[Clostridium] celerecrescens 18A</name>
    <dbReference type="NCBI Taxonomy" id="1286362"/>
    <lineage>
        <taxon>Bacteria</taxon>
        <taxon>Bacillati</taxon>
        <taxon>Bacillota</taxon>
        <taxon>Clostridia</taxon>
        <taxon>Lachnospirales</taxon>
        <taxon>Lachnospiraceae</taxon>
        <taxon>Lacrimispora</taxon>
    </lineage>
</organism>
<accession>A0A2M8Z0V6</accession>
<name>A0A2M8Z0V6_9FIRM</name>
<evidence type="ECO:0000313" key="2">
    <source>
        <dbReference type="Proteomes" id="UP000231092"/>
    </source>
</evidence>
<reference evidence="1 2" key="1">
    <citation type="submission" date="2017-11" db="EMBL/GenBank/DDBJ databases">
        <title>Understudied soil microbes with underappreciated capabilities: Untangling the Clostridium saccharolyticum group.</title>
        <authorList>
            <person name="Leschine S."/>
        </authorList>
    </citation>
    <scope>NUCLEOTIDE SEQUENCE [LARGE SCALE GENOMIC DNA]</scope>
    <source>
        <strain evidence="1 2">18A</strain>
    </source>
</reference>
<dbReference type="AlphaFoldDB" id="A0A2M8Z0V6"/>
<protein>
    <submittedName>
        <fullName evidence="1">Uncharacterized protein</fullName>
    </submittedName>
</protein>
<dbReference type="Proteomes" id="UP000231092">
    <property type="component" value="Unassembled WGS sequence"/>
</dbReference>
<dbReference type="EMBL" id="PGET01000001">
    <property type="protein sequence ID" value="PJJ27075.1"/>
    <property type="molecule type" value="Genomic_DNA"/>
</dbReference>
<evidence type="ECO:0000313" key="1">
    <source>
        <dbReference type="EMBL" id="PJJ27075.1"/>
    </source>
</evidence>